<keyword evidence="2" id="KW-1185">Reference proteome</keyword>
<reference evidence="1 2" key="1">
    <citation type="submission" date="2019-03" db="EMBL/GenBank/DDBJ databases">
        <title>Genomic Encyclopedia of Type Strains, Phase III (KMG-III): the genomes of soil and plant-associated and newly described type strains.</title>
        <authorList>
            <person name="Whitman W."/>
        </authorList>
    </citation>
    <scope>NUCLEOTIDE SEQUENCE [LARGE SCALE GENOMIC DNA]</scope>
    <source>
        <strain evidence="1 2">CECT 7378</strain>
    </source>
</reference>
<dbReference type="RefSeq" id="WP_133504394.1">
    <property type="nucleotide sequence ID" value="NZ_SNXC01000013.1"/>
</dbReference>
<evidence type="ECO:0000313" key="1">
    <source>
        <dbReference type="EMBL" id="TDO96901.1"/>
    </source>
</evidence>
<sequence>MGLYKRFSLVVSASVCIAALNGCSSIVKDHGLDYQDSQAATKKLEMPQGSHVPNDKLQIPNESKIDSYTATGEFEAPRAPFVYSQMAQIDILEKESVVILDVPAPVTTTKRLIQNYLNALYGEEGIAESQADNVISTLPHTLKATGKLKRIWSKITRLPLEEVIWRYRVMDAPLTGQTQLEVSIRFKKGDEYSDWQSPVGDDATHEQVIEFWRSLAQNLDTGSVILSKRENKTLEKDAIWSALNGNLAFYLGVENVQLAQIKDRVDRNPLLYSDLRDAQLFISVVPSDQVARVGDVVPLTSPLPGHAEEVKWFNVRRKDLDDVTWQEREYPVKLIRQASGILLEIDTSAAEYPLLISYRLLSLLSKN</sequence>
<evidence type="ECO:0000313" key="2">
    <source>
        <dbReference type="Proteomes" id="UP000294656"/>
    </source>
</evidence>
<comment type="caution">
    <text evidence="1">The sequence shown here is derived from an EMBL/GenBank/DDBJ whole genome shotgun (WGS) entry which is preliminary data.</text>
</comment>
<dbReference type="AlphaFoldDB" id="A0A4R6M697"/>
<name>A0A4R6M697_9GAMM</name>
<organism evidence="1 2">
    <name type="scientific">Marinomonas balearica</name>
    <dbReference type="NCBI Taxonomy" id="491947"/>
    <lineage>
        <taxon>Bacteria</taxon>
        <taxon>Pseudomonadati</taxon>
        <taxon>Pseudomonadota</taxon>
        <taxon>Gammaproteobacteria</taxon>
        <taxon>Oceanospirillales</taxon>
        <taxon>Oceanospirillaceae</taxon>
        <taxon>Marinomonas</taxon>
    </lineage>
</organism>
<dbReference type="OrthoDB" id="6096143at2"/>
<gene>
    <name evidence="1" type="ORF">DFP79_2670</name>
</gene>
<dbReference type="EMBL" id="SNXC01000013">
    <property type="protein sequence ID" value="TDO96901.1"/>
    <property type="molecule type" value="Genomic_DNA"/>
</dbReference>
<protein>
    <submittedName>
        <fullName evidence="1">Uncharacterized protein</fullName>
    </submittedName>
</protein>
<dbReference type="Proteomes" id="UP000294656">
    <property type="component" value="Unassembled WGS sequence"/>
</dbReference>
<proteinExistence type="predicted"/>
<accession>A0A4R6M697</accession>